<organism evidence="2 3">
    <name type="scientific">Salipiger aestuarii</name>
    <dbReference type="NCBI Taxonomy" id="568098"/>
    <lineage>
        <taxon>Bacteria</taxon>
        <taxon>Pseudomonadati</taxon>
        <taxon>Pseudomonadota</taxon>
        <taxon>Alphaproteobacteria</taxon>
        <taxon>Rhodobacterales</taxon>
        <taxon>Roseobacteraceae</taxon>
        <taxon>Salipiger</taxon>
    </lineage>
</organism>
<protein>
    <submittedName>
        <fullName evidence="2">Uncharacterized protein</fullName>
    </submittedName>
</protein>
<evidence type="ECO:0000256" key="1">
    <source>
        <dbReference type="SAM" id="Phobius"/>
    </source>
</evidence>
<accession>A0A327XXU9</accession>
<gene>
    <name evidence="2" type="ORF">ATI53_103534</name>
</gene>
<sequence>MVIIALLAGSALGFFAAIVGWLFAGLTPFDAAMLYLGTALGFGLLPFAVCAVRSMLRAMLRADSQAADAPQ</sequence>
<keyword evidence="1" id="KW-0812">Transmembrane</keyword>
<evidence type="ECO:0000313" key="2">
    <source>
        <dbReference type="EMBL" id="RAK13384.1"/>
    </source>
</evidence>
<evidence type="ECO:0000313" key="3">
    <source>
        <dbReference type="Proteomes" id="UP000249165"/>
    </source>
</evidence>
<keyword evidence="1" id="KW-1133">Transmembrane helix</keyword>
<dbReference type="AlphaFoldDB" id="A0A327XXU9"/>
<feature type="transmembrane region" description="Helical" evidence="1">
    <location>
        <begin position="32"/>
        <end position="52"/>
    </location>
</feature>
<keyword evidence="1" id="KW-0472">Membrane</keyword>
<keyword evidence="3" id="KW-1185">Reference proteome</keyword>
<reference evidence="2 3" key="1">
    <citation type="submission" date="2018-06" db="EMBL/GenBank/DDBJ databases">
        <title>Genomic Encyclopedia of Archaeal and Bacterial Type Strains, Phase II (KMG-II): from individual species to whole genera.</title>
        <authorList>
            <person name="Goeker M."/>
        </authorList>
    </citation>
    <scope>NUCLEOTIDE SEQUENCE [LARGE SCALE GENOMIC DNA]</scope>
    <source>
        <strain evidence="2 3">DSM 22011</strain>
    </source>
</reference>
<name>A0A327XXU9_9RHOB</name>
<dbReference type="RefSeq" id="WP_009505847.1">
    <property type="nucleotide sequence ID" value="NZ_LIQE01000033.1"/>
</dbReference>
<comment type="caution">
    <text evidence="2">The sequence shown here is derived from an EMBL/GenBank/DDBJ whole genome shotgun (WGS) entry which is preliminary data.</text>
</comment>
<dbReference type="EMBL" id="QLMG01000035">
    <property type="protein sequence ID" value="RAK13384.1"/>
    <property type="molecule type" value="Genomic_DNA"/>
</dbReference>
<proteinExistence type="predicted"/>
<dbReference type="Proteomes" id="UP000249165">
    <property type="component" value="Unassembled WGS sequence"/>
</dbReference>